<dbReference type="GO" id="GO:0006189">
    <property type="term" value="P:'de novo' IMP biosynthetic process"/>
    <property type="evidence" value="ECO:0007669"/>
    <property type="project" value="TreeGrafter"/>
</dbReference>
<evidence type="ECO:0000256" key="2">
    <source>
        <dbReference type="ARBA" id="ARBA00012254"/>
    </source>
</evidence>
<comment type="caution">
    <text evidence="7">The sequence shown here is derived from an EMBL/GenBank/DDBJ whole genome shotgun (WGS) entry which is preliminary data.</text>
</comment>
<dbReference type="SUPFAM" id="SSF53328">
    <property type="entry name" value="Formyltransferase"/>
    <property type="match status" value="1"/>
</dbReference>
<dbReference type="InterPro" id="IPR036477">
    <property type="entry name" value="Formyl_transf_N_sf"/>
</dbReference>
<keyword evidence="8" id="KW-1185">Reference proteome</keyword>
<evidence type="ECO:0000259" key="6">
    <source>
        <dbReference type="Pfam" id="PF00551"/>
    </source>
</evidence>
<evidence type="ECO:0000256" key="1">
    <source>
        <dbReference type="ARBA" id="ARBA00005054"/>
    </source>
</evidence>
<proteinExistence type="predicted"/>
<name>A0A4Y9YSK8_9AGAM</name>
<evidence type="ECO:0000313" key="8">
    <source>
        <dbReference type="Proteomes" id="UP000298327"/>
    </source>
</evidence>
<gene>
    <name evidence="7" type="ORF">EVG20_g5860</name>
</gene>
<dbReference type="InterPro" id="IPR002376">
    <property type="entry name" value="Formyl_transf_N"/>
</dbReference>
<protein>
    <recommendedName>
        <fullName evidence="2">phosphoribosylglycinamide formyltransferase 1</fullName>
        <ecNumber evidence="2">2.1.2.2</ecNumber>
    </recommendedName>
</protein>
<evidence type="ECO:0000256" key="3">
    <source>
        <dbReference type="ARBA" id="ARBA00022679"/>
    </source>
</evidence>
<dbReference type="Pfam" id="PF00551">
    <property type="entry name" value="Formyl_trans_N"/>
    <property type="match status" value="1"/>
</dbReference>
<dbReference type="PANTHER" id="PTHR43369:SF2">
    <property type="entry name" value="PHOSPHORIBOSYLGLYCINAMIDE FORMYLTRANSFERASE"/>
    <property type="match status" value="1"/>
</dbReference>
<accession>A0A4Y9YSK8</accession>
<keyword evidence="3" id="KW-0808">Transferase</keyword>
<dbReference type="GO" id="GO:0005737">
    <property type="term" value="C:cytoplasm"/>
    <property type="evidence" value="ECO:0007669"/>
    <property type="project" value="TreeGrafter"/>
</dbReference>
<evidence type="ECO:0000256" key="5">
    <source>
        <dbReference type="SAM" id="MobiDB-lite"/>
    </source>
</evidence>
<evidence type="ECO:0000313" key="7">
    <source>
        <dbReference type="EMBL" id="TFY64698.1"/>
    </source>
</evidence>
<sequence>MSSSFSFNHQATVEDVPDEEMDLMTQLREAATTPTPLAEFLQDPDAVHSLTKMSSREYHSGGSSRRDSPARGRPGRERERERGEKDLTGDRLEHETRKADQAESRATMAEIRAREAGARALAAEQAQHHAELDAARAREETKRFQLQLDTTEREVRRLTNDMARLQRQRDESEEAAAKARDTARRFQAGEVDRVGAMVHRVVREVDRGEPLVVREVEIQKGEPLEAFEERLHRAEWEIIVEGTRKALDEVRPP</sequence>
<dbReference type="STRING" id="205917.A0A4Y9YSK8"/>
<reference evidence="7 8" key="1">
    <citation type="submission" date="2019-02" db="EMBL/GenBank/DDBJ databases">
        <title>Genome sequencing of the rare red list fungi Dentipellis fragilis.</title>
        <authorList>
            <person name="Buettner E."/>
            <person name="Kellner H."/>
        </authorList>
    </citation>
    <scope>NUCLEOTIDE SEQUENCE [LARGE SCALE GENOMIC DNA]</scope>
    <source>
        <strain evidence="7 8">DSM 105465</strain>
    </source>
</reference>
<feature type="region of interest" description="Disordered" evidence="5">
    <location>
        <begin position="1"/>
        <end position="107"/>
    </location>
</feature>
<organism evidence="7 8">
    <name type="scientific">Dentipellis fragilis</name>
    <dbReference type="NCBI Taxonomy" id="205917"/>
    <lineage>
        <taxon>Eukaryota</taxon>
        <taxon>Fungi</taxon>
        <taxon>Dikarya</taxon>
        <taxon>Basidiomycota</taxon>
        <taxon>Agaricomycotina</taxon>
        <taxon>Agaricomycetes</taxon>
        <taxon>Russulales</taxon>
        <taxon>Hericiaceae</taxon>
        <taxon>Dentipellis</taxon>
    </lineage>
</organism>
<keyword evidence="4" id="KW-0658">Purine biosynthesis</keyword>
<dbReference type="PANTHER" id="PTHR43369">
    <property type="entry name" value="PHOSPHORIBOSYLGLYCINAMIDE FORMYLTRANSFERASE"/>
    <property type="match status" value="1"/>
</dbReference>
<feature type="compositionally biased region" description="Basic and acidic residues" evidence="5">
    <location>
        <begin position="54"/>
        <end position="103"/>
    </location>
</feature>
<feature type="compositionally biased region" description="Polar residues" evidence="5">
    <location>
        <begin position="1"/>
        <end position="11"/>
    </location>
</feature>
<dbReference type="GO" id="GO:0004644">
    <property type="term" value="F:phosphoribosylglycinamide formyltransferase activity"/>
    <property type="evidence" value="ECO:0007669"/>
    <property type="project" value="UniProtKB-EC"/>
</dbReference>
<dbReference type="EMBL" id="SEOQ01000364">
    <property type="protein sequence ID" value="TFY64698.1"/>
    <property type="molecule type" value="Genomic_DNA"/>
</dbReference>
<evidence type="ECO:0000256" key="4">
    <source>
        <dbReference type="ARBA" id="ARBA00022755"/>
    </source>
</evidence>
<dbReference type="OrthoDB" id="5575075at2759"/>
<dbReference type="AlphaFoldDB" id="A0A4Y9YSK8"/>
<dbReference type="Proteomes" id="UP000298327">
    <property type="component" value="Unassembled WGS sequence"/>
</dbReference>
<dbReference type="EC" id="2.1.2.2" evidence="2"/>
<feature type="domain" description="Formyl transferase N-terminal" evidence="6">
    <location>
        <begin position="186"/>
        <end position="241"/>
    </location>
</feature>
<dbReference type="Gene3D" id="3.40.50.170">
    <property type="entry name" value="Formyl transferase, N-terminal domain"/>
    <property type="match status" value="1"/>
</dbReference>
<comment type="pathway">
    <text evidence="1">Purine metabolism; IMP biosynthesis via de novo pathway; N(2)-formyl-N(1)-(5-phospho-D-ribosyl)glycinamide from N(1)-(5-phospho-D-ribosyl)glycinamide (10-formyl THF route): step 1/1.</text>
</comment>